<reference evidence="3" key="1">
    <citation type="journal article" date="2019" name="Int. J. Syst. Evol. Microbiol.">
        <title>The Global Catalogue of Microorganisms (GCM) 10K type strain sequencing project: providing services to taxonomists for standard genome sequencing and annotation.</title>
        <authorList>
            <consortium name="The Broad Institute Genomics Platform"/>
            <consortium name="The Broad Institute Genome Sequencing Center for Infectious Disease"/>
            <person name="Wu L."/>
            <person name="Ma J."/>
        </authorList>
    </citation>
    <scope>NUCLEOTIDE SEQUENCE [LARGE SCALE GENOMIC DNA]</scope>
    <source>
        <strain evidence="3">CGMCC 4.7277</strain>
    </source>
</reference>
<dbReference type="PANTHER" id="PTHR11669">
    <property type="entry name" value="REPLICATION FACTOR C / DNA POLYMERASE III GAMMA-TAU SUBUNIT"/>
    <property type="match status" value="1"/>
</dbReference>
<dbReference type="InterPro" id="IPR027417">
    <property type="entry name" value="P-loop_NTPase"/>
</dbReference>
<proteinExistence type="predicted"/>
<evidence type="ECO:0000313" key="2">
    <source>
        <dbReference type="EMBL" id="MFC5523367.1"/>
    </source>
</evidence>
<dbReference type="Pfam" id="PF13177">
    <property type="entry name" value="DNA_pol3_delta2"/>
    <property type="match status" value="1"/>
</dbReference>
<comment type="caution">
    <text evidence="2">The sequence shown here is derived from an EMBL/GenBank/DDBJ whole genome shotgun (WGS) entry which is preliminary data.</text>
</comment>
<dbReference type="InterPro" id="IPR050238">
    <property type="entry name" value="DNA_Rep/Repair_Clamp_Loader"/>
</dbReference>
<evidence type="ECO:0000256" key="1">
    <source>
        <dbReference type="SAM" id="MobiDB-lite"/>
    </source>
</evidence>
<dbReference type="SUPFAM" id="SSF52540">
    <property type="entry name" value="P-loop containing nucleoside triphosphate hydrolases"/>
    <property type="match status" value="1"/>
</dbReference>
<gene>
    <name evidence="2" type="ORF">ACFPP7_20980</name>
</gene>
<dbReference type="Gene3D" id="3.40.50.300">
    <property type="entry name" value="P-loop containing nucleotide triphosphate hydrolases"/>
    <property type="match status" value="1"/>
</dbReference>
<sequence length="374" mass="40125">MAHANGPNVAPGHGPGTNPPLAPWLQTQLESLLVQRGHAWLLSGPSGLGQFELALALARAWLCEQPRRQGACGHCGSCHAVDVHTHADLCMLMPESLSLMLGWPLDEKTQDELDSKKRKPSKEIKVDAAREAVSFTQFTRSRGTTKVVLVFPAERMNNVTANTLLKTLEEPPGAVKFILATEAAHQLLPTIRSRCLGHTMLWPDFEQARAWLQQEMAKSESEGSAKKAARAPEPADLQTLLVAAGGRPADALSWAQNSPPGDAAQHWQALPKAMARGDVSALADWAPAQAVDALQKLCHDVLAVRMGASPRFFSAKDLPSAAAAAPGRASGSLYALASWAKELSAIARTVEHPYNPGLMLESLVSRARLALNAR</sequence>
<accession>A0ABW0QIA5</accession>
<protein>
    <submittedName>
        <fullName evidence="2">DNA polymerase III subunit delta</fullName>
    </submittedName>
</protein>
<organism evidence="2 3">
    <name type="scientific">Polaromonas jejuensis</name>
    <dbReference type="NCBI Taxonomy" id="457502"/>
    <lineage>
        <taxon>Bacteria</taxon>
        <taxon>Pseudomonadati</taxon>
        <taxon>Pseudomonadota</taxon>
        <taxon>Betaproteobacteria</taxon>
        <taxon>Burkholderiales</taxon>
        <taxon>Comamonadaceae</taxon>
        <taxon>Polaromonas</taxon>
    </lineage>
</organism>
<dbReference type="EMBL" id="JBHSMX010000065">
    <property type="protein sequence ID" value="MFC5523367.1"/>
    <property type="molecule type" value="Genomic_DNA"/>
</dbReference>
<name>A0ABW0QIA5_9BURK</name>
<evidence type="ECO:0000313" key="3">
    <source>
        <dbReference type="Proteomes" id="UP001596084"/>
    </source>
</evidence>
<dbReference type="PANTHER" id="PTHR11669:SF8">
    <property type="entry name" value="DNA POLYMERASE III SUBUNIT DELTA"/>
    <property type="match status" value="1"/>
</dbReference>
<dbReference type="RefSeq" id="WP_068832890.1">
    <property type="nucleotide sequence ID" value="NZ_JBHSMX010000065.1"/>
</dbReference>
<keyword evidence="3" id="KW-1185">Reference proteome</keyword>
<feature type="region of interest" description="Disordered" evidence="1">
    <location>
        <begin position="1"/>
        <end position="22"/>
    </location>
</feature>
<dbReference type="Proteomes" id="UP001596084">
    <property type="component" value="Unassembled WGS sequence"/>
</dbReference>